<organism evidence="1 2">
    <name type="scientific">Pseudomonas putida TRO1</name>
    <dbReference type="NCBI Taxonomy" id="1227924"/>
    <lineage>
        <taxon>Bacteria</taxon>
        <taxon>Pseudomonadati</taxon>
        <taxon>Pseudomonadota</taxon>
        <taxon>Gammaproteobacteria</taxon>
        <taxon>Pseudomonadales</taxon>
        <taxon>Pseudomonadaceae</taxon>
        <taxon>Pseudomonas</taxon>
    </lineage>
</organism>
<sequence length="65" mass="7012">MALLDYVKYANGDARDKRALAVNAALELISVRIGATSPNGNHLDQELGKLSGYADLIQQALKKVE</sequence>
<proteinExistence type="predicted"/>
<protein>
    <submittedName>
        <fullName evidence="1">Uncharacterized protein</fullName>
    </submittedName>
</protein>
<evidence type="ECO:0000313" key="2">
    <source>
        <dbReference type="Proteomes" id="UP000013237"/>
    </source>
</evidence>
<dbReference type="Proteomes" id="UP000013237">
    <property type="component" value="Unassembled WGS sequence"/>
</dbReference>
<comment type="caution">
    <text evidence="1">The sequence shown here is derived from an EMBL/GenBank/DDBJ whole genome shotgun (WGS) entry which is preliminary data.</text>
</comment>
<dbReference type="RefSeq" id="WP_004573852.1">
    <property type="nucleotide sequence ID" value="NZ_APBQ01000005.1"/>
</dbReference>
<gene>
    <name evidence="1" type="ORF">C206_00845</name>
</gene>
<dbReference type="AlphaFoldDB" id="A0AAD2WGB5"/>
<name>A0AAD2WGB5_PSEPU</name>
<reference evidence="1 2" key="1">
    <citation type="submission" date="2013-02" db="EMBL/GenBank/DDBJ databases">
        <title>Insights into the proteome of triclosan-resistant Pseudomonas putida TRO1, isolated from activated sludge.</title>
        <authorList>
            <person name="Lolas I.B."/>
            <person name="Almeida B."/>
            <person name="Starnawski P.M."/>
            <person name="Soenderkaer M."/>
            <person name="Nielsen K.L."/>
            <person name="Nielsen J.L."/>
        </authorList>
    </citation>
    <scope>NUCLEOTIDE SEQUENCE [LARGE SCALE GENOMIC DNA]</scope>
    <source>
        <strain evidence="1 2">TRO1</strain>
    </source>
</reference>
<dbReference type="EMBL" id="APBQ01000005">
    <property type="protein sequence ID" value="ENY79662.1"/>
    <property type="molecule type" value="Genomic_DNA"/>
</dbReference>
<accession>A0AAD2WGB5</accession>
<evidence type="ECO:0000313" key="1">
    <source>
        <dbReference type="EMBL" id="ENY79662.1"/>
    </source>
</evidence>